<keyword evidence="3" id="KW-1185">Reference proteome</keyword>
<evidence type="ECO:0000313" key="2">
    <source>
        <dbReference type="EMBL" id="KAH9814279.1"/>
    </source>
</evidence>
<feature type="region of interest" description="Disordered" evidence="1">
    <location>
        <begin position="305"/>
        <end position="365"/>
    </location>
</feature>
<gene>
    <name evidence="2" type="ORF">Tdes44962_MAKER05717</name>
</gene>
<dbReference type="EMBL" id="RIBY02002434">
    <property type="protein sequence ID" value="KAH9814279.1"/>
    <property type="molecule type" value="Genomic_DNA"/>
</dbReference>
<dbReference type="OrthoDB" id="5946976at2759"/>
<accession>A0A9W7SJ64</accession>
<name>A0A9W7SJ64_9PEZI</name>
<evidence type="ECO:0000256" key="1">
    <source>
        <dbReference type="SAM" id="MobiDB-lite"/>
    </source>
</evidence>
<dbReference type="SUPFAM" id="SSF56601">
    <property type="entry name" value="beta-lactamase/transpeptidase-like"/>
    <property type="match status" value="1"/>
</dbReference>
<keyword evidence="2" id="KW-0378">Hydrolase</keyword>
<proteinExistence type="predicted"/>
<feature type="non-terminal residue" evidence="2">
    <location>
        <position position="1"/>
    </location>
</feature>
<dbReference type="Proteomes" id="UP001138500">
    <property type="component" value="Unassembled WGS sequence"/>
</dbReference>
<reference evidence="2 3" key="1">
    <citation type="journal article" date="2018" name="IMA Fungus">
        <title>IMA Genome-F 10: Nine draft genome sequences of Claviceps purpurea s.lat., including C. arundinis, C. humidiphila, and C. cf. spartinae, pseudomolecules for the pitch canker pathogen Fusarium circinatum, draft genome of Davidsoniella eucalypti, Grosmannia galeiformis, Quambalaria eucalypti, and Teratosphaeria destructans.</title>
        <authorList>
            <person name="Wingfield B.D."/>
            <person name="Liu M."/>
            <person name="Nguyen H.D."/>
            <person name="Lane F.A."/>
            <person name="Morgan S.W."/>
            <person name="De Vos L."/>
            <person name="Wilken P.M."/>
            <person name="Duong T.A."/>
            <person name="Aylward J."/>
            <person name="Coetzee M.P."/>
            <person name="Dadej K."/>
            <person name="De Beer Z.W."/>
            <person name="Findlay W."/>
            <person name="Havenga M."/>
            <person name="Kolarik M."/>
            <person name="Menzies J.G."/>
            <person name="Naidoo K."/>
            <person name="Pochopski O."/>
            <person name="Shoukouhi P."/>
            <person name="Santana Q.C."/>
            <person name="Seifert K.A."/>
            <person name="Soal N."/>
            <person name="Steenkamp E.T."/>
            <person name="Tatham C.T."/>
            <person name="van der Nest M.A."/>
            <person name="Wingfield M.J."/>
        </authorList>
    </citation>
    <scope>NUCLEOTIDE SEQUENCE [LARGE SCALE GENOMIC DNA]</scope>
    <source>
        <strain evidence="2">CMW44962</strain>
    </source>
</reference>
<reference evidence="2 3" key="2">
    <citation type="journal article" date="2021" name="Curr. Genet.">
        <title>Genetic response to nitrogen starvation in the aggressive Eucalyptus foliar pathogen Teratosphaeria destructans.</title>
        <authorList>
            <person name="Havenga M."/>
            <person name="Wingfield B.D."/>
            <person name="Wingfield M.J."/>
            <person name="Dreyer L.L."/>
            <person name="Roets F."/>
            <person name="Aylward J."/>
        </authorList>
    </citation>
    <scope>NUCLEOTIDE SEQUENCE [LARGE SCALE GENOMIC DNA]</scope>
    <source>
        <strain evidence="2">CMW44962</strain>
    </source>
</reference>
<evidence type="ECO:0000313" key="3">
    <source>
        <dbReference type="Proteomes" id="UP001138500"/>
    </source>
</evidence>
<dbReference type="AlphaFoldDB" id="A0A9W7SJ64"/>
<sequence>SGYSHVVTHRSTNPPVHSLSSGERTGSSVLCDLWPYVVIHGGYFVYNSFGTKRFQVKLMPISTVNPTTDGRHCRLSNWRQHPHNEWSFHNIDEVLNVHTVAALDDFKIQTGENIFTLHQFQKATHIDGLIVLEKGHLVHELHGHGNDENSKHIFKVNVSIHHKLSKAYTHHLQHQIIIGLITGILASQDELKVTDPVKTHVPEASPAHENVTVQQHLDMPSGIEFEDTTPAYRAAAGWTPPLQGERHPDDLHDFLSTFHPQGRHAGSRIYLRLRHHRSARLGPGTRVRWPEHRRDLVSEHLWRPMAPRATPCSPPTAGSALSLDTSGTSISFNSSISGPQSSHQHPQSSTPTSKAQSTAYKPPPT</sequence>
<organism evidence="2 3">
    <name type="scientific">Teratosphaeria destructans</name>
    <dbReference type="NCBI Taxonomy" id="418781"/>
    <lineage>
        <taxon>Eukaryota</taxon>
        <taxon>Fungi</taxon>
        <taxon>Dikarya</taxon>
        <taxon>Ascomycota</taxon>
        <taxon>Pezizomycotina</taxon>
        <taxon>Dothideomycetes</taxon>
        <taxon>Dothideomycetidae</taxon>
        <taxon>Mycosphaerellales</taxon>
        <taxon>Teratosphaeriaceae</taxon>
        <taxon>Teratosphaeria</taxon>
    </lineage>
</organism>
<dbReference type="InterPro" id="IPR012338">
    <property type="entry name" value="Beta-lactam/transpept-like"/>
</dbReference>
<protein>
    <submittedName>
        <fullName evidence="2">6-aminohexanoate-dimer hydrolase</fullName>
    </submittedName>
</protein>
<dbReference type="GO" id="GO:0016787">
    <property type="term" value="F:hydrolase activity"/>
    <property type="evidence" value="ECO:0007669"/>
    <property type="project" value="UniProtKB-KW"/>
</dbReference>
<feature type="region of interest" description="Disordered" evidence="1">
    <location>
        <begin position="1"/>
        <end position="23"/>
    </location>
</feature>
<feature type="compositionally biased region" description="Low complexity" evidence="1">
    <location>
        <begin position="325"/>
        <end position="353"/>
    </location>
</feature>
<comment type="caution">
    <text evidence="2">The sequence shown here is derived from an EMBL/GenBank/DDBJ whole genome shotgun (WGS) entry which is preliminary data.</text>
</comment>
<dbReference type="Gene3D" id="3.40.710.10">
    <property type="entry name" value="DD-peptidase/beta-lactamase superfamily"/>
    <property type="match status" value="1"/>
</dbReference>